<reference evidence="1 2" key="1">
    <citation type="submission" date="2016-02" db="EMBL/GenBank/DDBJ databases">
        <authorList>
            <person name="Wen L."/>
            <person name="He K."/>
            <person name="Yang H."/>
        </authorList>
    </citation>
    <scope>NUCLEOTIDE SEQUENCE [LARGE SCALE GENOMIC DNA]</scope>
    <source>
        <strain evidence="1 2">KLE1704</strain>
    </source>
</reference>
<protein>
    <submittedName>
        <fullName evidence="1">Uncharacterized protein</fullName>
    </submittedName>
</protein>
<evidence type="ECO:0000313" key="2">
    <source>
        <dbReference type="Proteomes" id="UP000070319"/>
    </source>
</evidence>
<organism evidence="1">
    <name type="scientific">Bacteroides intestinalis</name>
    <dbReference type="NCBI Taxonomy" id="329854"/>
    <lineage>
        <taxon>Bacteria</taxon>
        <taxon>Pseudomonadati</taxon>
        <taxon>Bacteroidota</taxon>
        <taxon>Bacteroidia</taxon>
        <taxon>Bacteroidales</taxon>
        <taxon>Bacteroidaceae</taxon>
        <taxon>Bacteroides</taxon>
    </lineage>
</organism>
<gene>
    <name evidence="1" type="ORF">HMPREF2531_01898</name>
</gene>
<dbReference type="EMBL" id="LTDF01000073">
    <property type="protein sequence ID" value="KXT51645.1"/>
    <property type="molecule type" value="Genomic_DNA"/>
</dbReference>
<proteinExistence type="predicted"/>
<sequence length="51" mass="6283">MQFWVHFSAEKCCPWGYWRYTNVPSEIFGHRVQSTCRVQRVSFVMKYKTNY</sequence>
<dbReference type="Proteomes" id="UP000070319">
    <property type="component" value="Unassembled WGS sequence"/>
</dbReference>
<evidence type="ECO:0000313" key="1">
    <source>
        <dbReference type="EMBL" id="KXT51645.1"/>
    </source>
</evidence>
<name>A0A139LJQ8_9BACE</name>
<dbReference type="PATRIC" id="fig|329854.7.peg.1931"/>
<dbReference type="AlphaFoldDB" id="A0A139LJQ8"/>
<accession>A0A139LJQ8</accession>
<comment type="caution">
    <text evidence="1">The sequence shown here is derived from an EMBL/GenBank/DDBJ whole genome shotgun (WGS) entry which is preliminary data.</text>
</comment>